<accession>A7NGZ2</accession>
<dbReference type="eggNOG" id="COG0308">
    <property type="taxonomic scope" value="Bacteria"/>
</dbReference>
<keyword evidence="2" id="KW-1185">Reference proteome</keyword>
<proteinExistence type="predicted"/>
<dbReference type="STRING" id="383372.Rcas_0610"/>
<dbReference type="EMBL" id="CP000804">
    <property type="protein sequence ID" value="ABU56739.1"/>
    <property type="molecule type" value="Genomic_DNA"/>
</dbReference>
<dbReference type="AlphaFoldDB" id="A7NGZ2"/>
<protein>
    <submittedName>
        <fullName evidence="1">Uncharacterized protein</fullName>
    </submittedName>
</protein>
<gene>
    <name evidence="1" type="ordered locus">Rcas_0610</name>
</gene>
<reference evidence="1 2" key="1">
    <citation type="submission" date="2007-08" db="EMBL/GenBank/DDBJ databases">
        <title>Complete sequence of Roseiflexus castenholzii DSM 13941.</title>
        <authorList>
            <consortium name="US DOE Joint Genome Institute"/>
            <person name="Copeland A."/>
            <person name="Lucas S."/>
            <person name="Lapidus A."/>
            <person name="Barry K."/>
            <person name="Glavina del Rio T."/>
            <person name="Dalin E."/>
            <person name="Tice H."/>
            <person name="Pitluck S."/>
            <person name="Thompson L.S."/>
            <person name="Brettin T."/>
            <person name="Bruce D."/>
            <person name="Detter J.C."/>
            <person name="Han C."/>
            <person name="Tapia R."/>
            <person name="Schmutz J."/>
            <person name="Larimer F."/>
            <person name="Land M."/>
            <person name="Hauser L."/>
            <person name="Kyrpides N."/>
            <person name="Mikhailova N."/>
            <person name="Bryant D.A."/>
            <person name="Hanada S."/>
            <person name="Tsukatani Y."/>
            <person name="Richardson P."/>
        </authorList>
    </citation>
    <scope>NUCLEOTIDE SEQUENCE [LARGE SCALE GENOMIC DNA]</scope>
    <source>
        <strain evidence="2">DSM 13941 / HLO8</strain>
    </source>
</reference>
<name>A7NGZ2_ROSCS</name>
<dbReference type="KEGG" id="rca:Rcas_0610"/>
<dbReference type="Proteomes" id="UP000000263">
    <property type="component" value="Chromosome"/>
</dbReference>
<dbReference type="HOGENOM" id="CLU_854954_0_0_0"/>
<dbReference type="OrthoDB" id="148539at2"/>
<sequence>MSRLITRIVALVFAVVTLAAITPLPSDERFVEPNSALQPVFRVERAMPPPVKAPPERIRFPVATRRTVALPEIGIAEQTPPSAEVVAPLPFIAGDGPPMRGTRIAQTGRLDVYVGLRTFTPEQIAAIAPRLEELLRGNEERFGFQLQQRVSIAFYRPSLAPSKDTRGIAYTEEGRAEVYYRPNEDIERALVVASHELAHHLQAQRYGDDAQKRADIILLEGLATWITGPPWLAKYGVARWKERARQIGDSGVPLRLLNAQRYGDNIAYELWASFVDFLIERDGMEKMHALYVSGRGREPGSADYQGIYGASLNELANEWRVWVRS</sequence>
<organism evidence="1 2">
    <name type="scientific">Roseiflexus castenholzii (strain DSM 13941 / HLO8)</name>
    <dbReference type="NCBI Taxonomy" id="383372"/>
    <lineage>
        <taxon>Bacteria</taxon>
        <taxon>Bacillati</taxon>
        <taxon>Chloroflexota</taxon>
        <taxon>Chloroflexia</taxon>
        <taxon>Chloroflexales</taxon>
        <taxon>Roseiflexineae</taxon>
        <taxon>Roseiflexaceae</taxon>
        <taxon>Roseiflexus</taxon>
    </lineage>
</organism>
<evidence type="ECO:0000313" key="2">
    <source>
        <dbReference type="Proteomes" id="UP000000263"/>
    </source>
</evidence>
<dbReference type="RefSeq" id="WP_012119170.1">
    <property type="nucleotide sequence ID" value="NC_009767.1"/>
</dbReference>
<evidence type="ECO:0000313" key="1">
    <source>
        <dbReference type="EMBL" id="ABU56739.1"/>
    </source>
</evidence>